<evidence type="ECO:0000256" key="1">
    <source>
        <dbReference type="SAM" id="Coils"/>
    </source>
</evidence>
<comment type="caution">
    <text evidence="3">The sequence shown here is derived from an EMBL/GenBank/DDBJ whole genome shotgun (WGS) entry which is preliminary data.</text>
</comment>
<dbReference type="Proteomes" id="UP000289738">
    <property type="component" value="Chromosome A01"/>
</dbReference>
<gene>
    <name evidence="3" type="ORF">Ahy_A01g002997</name>
</gene>
<evidence type="ECO:0000313" key="3">
    <source>
        <dbReference type="EMBL" id="RYR78258.1"/>
    </source>
</evidence>
<evidence type="ECO:0000313" key="4">
    <source>
        <dbReference type="Proteomes" id="UP000289738"/>
    </source>
</evidence>
<accession>A0A445ES03</accession>
<feature type="compositionally biased region" description="Basic residues" evidence="2">
    <location>
        <begin position="224"/>
        <end position="237"/>
    </location>
</feature>
<proteinExistence type="predicted"/>
<evidence type="ECO:0000256" key="2">
    <source>
        <dbReference type="SAM" id="MobiDB-lite"/>
    </source>
</evidence>
<feature type="region of interest" description="Disordered" evidence="2">
    <location>
        <begin position="205"/>
        <end position="262"/>
    </location>
</feature>
<protein>
    <recommendedName>
        <fullName evidence="5">Aminotransferase-like plant mobile domain-containing protein</fullName>
    </recommendedName>
</protein>
<sequence>MSLLDVAAITGIPISPPDFTSDMQPKWQYNIASMTSYSDFIAHHMGAENDPVADDEHVTFLFYWLNAIIFYSQSIQMQKLFLPLASLLHKGNNLNLAKLLIGHIFEDLGQFVNSRQLGFSQAIPTPLPKNSKPFYYVTLASKKELDVCLLENHQQREGYNHLVYDCSSFITKSCFDWWATYYCKYSRTLEEIKSSIIRVVPTAEGSPKRPLKRKAEATASSRQPPKKGRRTPSKTSRRVAPDSDFPSRVPETIAPDSDSPSRVLETIPSPQRIFSPPVYAEILTPPGLGFGDLGIVSESTDADLITLVTILNQVVQEDKVPSQHSAIISQFIKVDKRCVFAQDKLQEVKDKRKADIATPLATIQHKNQKLVQEIRSIEAKQEECEKQLGKAQYEEYEQIEALSALDSERV</sequence>
<dbReference type="EMBL" id="SDMP01000001">
    <property type="protein sequence ID" value="RYR78258.1"/>
    <property type="molecule type" value="Genomic_DNA"/>
</dbReference>
<name>A0A445ES03_ARAHY</name>
<keyword evidence="4" id="KW-1185">Reference proteome</keyword>
<feature type="coiled-coil region" evidence="1">
    <location>
        <begin position="360"/>
        <end position="394"/>
    </location>
</feature>
<dbReference type="AlphaFoldDB" id="A0A445ES03"/>
<organism evidence="3 4">
    <name type="scientific">Arachis hypogaea</name>
    <name type="common">Peanut</name>
    <dbReference type="NCBI Taxonomy" id="3818"/>
    <lineage>
        <taxon>Eukaryota</taxon>
        <taxon>Viridiplantae</taxon>
        <taxon>Streptophyta</taxon>
        <taxon>Embryophyta</taxon>
        <taxon>Tracheophyta</taxon>
        <taxon>Spermatophyta</taxon>
        <taxon>Magnoliopsida</taxon>
        <taxon>eudicotyledons</taxon>
        <taxon>Gunneridae</taxon>
        <taxon>Pentapetalae</taxon>
        <taxon>rosids</taxon>
        <taxon>fabids</taxon>
        <taxon>Fabales</taxon>
        <taxon>Fabaceae</taxon>
        <taxon>Papilionoideae</taxon>
        <taxon>50 kb inversion clade</taxon>
        <taxon>dalbergioids sensu lato</taxon>
        <taxon>Dalbergieae</taxon>
        <taxon>Pterocarpus clade</taxon>
        <taxon>Arachis</taxon>
    </lineage>
</organism>
<reference evidence="3 4" key="1">
    <citation type="submission" date="2019-01" db="EMBL/GenBank/DDBJ databases">
        <title>Sequencing of cultivated peanut Arachis hypogaea provides insights into genome evolution and oil improvement.</title>
        <authorList>
            <person name="Chen X."/>
        </authorList>
    </citation>
    <scope>NUCLEOTIDE SEQUENCE [LARGE SCALE GENOMIC DNA]</scope>
    <source>
        <strain evidence="4">cv. Fuhuasheng</strain>
        <tissue evidence="3">Leaves</tissue>
    </source>
</reference>
<evidence type="ECO:0008006" key="5">
    <source>
        <dbReference type="Google" id="ProtNLM"/>
    </source>
</evidence>
<keyword evidence="1" id="KW-0175">Coiled coil</keyword>